<sequence length="207" mass="23200">MSNPLKRAWNFFYYRFIHAPRGGGKPVPVSALDHEYSSGNWDHFTGPSEQARHEVLLELIYKYSDGLPSLLDLGCGSGRLAAMIDPSRVSEHLGVDLSEEGLARARALNLSHARFESGNFEIWRPAKSYDVITFNECLGYAVHPATTAATFGRYLTPGGVMIISHFRWGNHAAVWKSLEDHFTVVEARTATNDQGQIWDLKVLRPKQ</sequence>
<organism evidence="1 2">
    <name type="scientific">Rariglobus hedericola</name>
    <dbReference type="NCBI Taxonomy" id="2597822"/>
    <lineage>
        <taxon>Bacteria</taxon>
        <taxon>Pseudomonadati</taxon>
        <taxon>Verrucomicrobiota</taxon>
        <taxon>Opitutia</taxon>
        <taxon>Opitutales</taxon>
        <taxon>Opitutaceae</taxon>
        <taxon>Rariglobus</taxon>
    </lineage>
</organism>
<dbReference type="Gene3D" id="3.40.50.150">
    <property type="entry name" value="Vaccinia Virus protein VP39"/>
    <property type="match status" value="1"/>
</dbReference>
<dbReference type="Proteomes" id="UP000315648">
    <property type="component" value="Unassembled WGS sequence"/>
</dbReference>
<evidence type="ECO:0000313" key="1">
    <source>
        <dbReference type="EMBL" id="TSJ78691.1"/>
    </source>
</evidence>
<dbReference type="GO" id="GO:0008168">
    <property type="term" value="F:methyltransferase activity"/>
    <property type="evidence" value="ECO:0007669"/>
    <property type="project" value="UniProtKB-KW"/>
</dbReference>
<keyword evidence="2" id="KW-1185">Reference proteome</keyword>
<dbReference type="AlphaFoldDB" id="A0A556QPY3"/>
<protein>
    <submittedName>
        <fullName evidence="1">Class I SAM-dependent methyltransferase</fullName>
    </submittedName>
</protein>
<comment type="caution">
    <text evidence="1">The sequence shown here is derived from an EMBL/GenBank/DDBJ whole genome shotgun (WGS) entry which is preliminary data.</text>
</comment>
<dbReference type="RefSeq" id="WP_144229032.1">
    <property type="nucleotide sequence ID" value="NZ_CBCRVV010000002.1"/>
</dbReference>
<dbReference type="OrthoDB" id="9791837at2"/>
<keyword evidence="1" id="KW-0489">Methyltransferase</keyword>
<dbReference type="PANTHER" id="PTHR43861">
    <property type="entry name" value="TRANS-ACONITATE 2-METHYLTRANSFERASE-RELATED"/>
    <property type="match status" value="1"/>
</dbReference>
<dbReference type="InterPro" id="IPR029063">
    <property type="entry name" value="SAM-dependent_MTases_sf"/>
</dbReference>
<dbReference type="GO" id="GO:0032259">
    <property type="term" value="P:methylation"/>
    <property type="evidence" value="ECO:0007669"/>
    <property type="project" value="UniProtKB-KW"/>
</dbReference>
<reference evidence="1 2" key="1">
    <citation type="submission" date="2019-07" db="EMBL/GenBank/DDBJ databases">
        <title>Description of 53C-WASEF.</title>
        <authorList>
            <person name="Pitt A."/>
            <person name="Hahn M.W."/>
        </authorList>
    </citation>
    <scope>NUCLEOTIDE SEQUENCE [LARGE SCALE GENOMIC DNA]</scope>
    <source>
        <strain evidence="1 2">53C-WASEF</strain>
    </source>
</reference>
<name>A0A556QPY3_9BACT</name>
<proteinExistence type="predicted"/>
<accession>A0A556QPY3</accession>
<dbReference type="SUPFAM" id="SSF53335">
    <property type="entry name" value="S-adenosyl-L-methionine-dependent methyltransferases"/>
    <property type="match status" value="1"/>
</dbReference>
<dbReference type="CDD" id="cd02440">
    <property type="entry name" value="AdoMet_MTases"/>
    <property type="match status" value="1"/>
</dbReference>
<dbReference type="Pfam" id="PF13489">
    <property type="entry name" value="Methyltransf_23"/>
    <property type="match status" value="1"/>
</dbReference>
<evidence type="ECO:0000313" key="2">
    <source>
        <dbReference type="Proteomes" id="UP000315648"/>
    </source>
</evidence>
<gene>
    <name evidence="1" type="ORF">FPL22_05135</name>
</gene>
<dbReference type="EMBL" id="VMBG01000001">
    <property type="protein sequence ID" value="TSJ78691.1"/>
    <property type="molecule type" value="Genomic_DNA"/>
</dbReference>
<keyword evidence="1" id="KW-0808">Transferase</keyword>